<evidence type="ECO:0000259" key="8">
    <source>
        <dbReference type="PROSITE" id="PS50893"/>
    </source>
</evidence>
<dbReference type="SMART" id="SM00382">
    <property type="entry name" value="AAA"/>
    <property type="match status" value="1"/>
</dbReference>
<dbReference type="PANTHER" id="PTHR43297:SF2">
    <property type="entry name" value="DIPEPTIDE TRANSPORT ATP-BINDING PROTEIN DPPD"/>
    <property type="match status" value="1"/>
</dbReference>
<sequence>MLRVENLKVKFDQIQVVRGITFTLRQGMILSVLGESGSGKSVSAMSIMKLYGENQALITADKLSLNEIDLLSINERSMQKIRGVQIAYIFQNPNDALSPNKTIRSQFKELFRVHHRTYDEKEIEALLETVGLNIESKYILNMYPHQLSGGQAQRVTIALALSLNPKVIIADEPTSSIDASLTDVIVELLLSINKKYGISILFITHDFDLAARISDEILILYGGLVMEYGKKTEIFNHAKHPYTQELMKCVNSIQSRDGELYTLTGYALDPTEFKDECPFWYRCMYSTVVCKSQIPQLIEARDTSSCFVRCIHALEVNNE</sequence>
<organism evidence="9 10">
    <name type="scientific">Fusibacter bizertensis</name>
    <dbReference type="NCBI Taxonomy" id="1488331"/>
    <lineage>
        <taxon>Bacteria</taxon>
        <taxon>Bacillati</taxon>
        <taxon>Bacillota</taxon>
        <taxon>Clostridia</taxon>
        <taxon>Eubacteriales</taxon>
        <taxon>Eubacteriales Family XII. Incertae Sedis</taxon>
        <taxon>Fusibacter</taxon>
    </lineage>
</organism>
<dbReference type="Pfam" id="PF00005">
    <property type="entry name" value="ABC_tran"/>
    <property type="match status" value="1"/>
</dbReference>
<name>A0ABT6NCX2_9FIRM</name>
<evidence type="ECO:0000256" key="2">
    <source>
        <dbReference type="ARBA" id="ARBA00005417"/>
    </source>
</evidence>
<dbReference type="InterPro" id="IPR050388">
    <property type="entry name" value="ABC_Ni/Peptide_Import"/>
</dbReference>
<dbReference type="InterPro" id="IPR017871">
    <property type="entry name" value="ABC_transporter-like_CS"/>
</dbReference>
<dbReference type="SUPFAM" id="SSF52540">
    <property type="entry name" value="P-loop containing nucleoside triphosphate hydrolases"/>
    <property type="match status" value="1"/>
</dbReference>
<dbReference type="Pfam" id="PF08352">
    <property type="entry name" value="oligo_HPY"/>
    <property type="match status" value="1"/>
</dbReference>
<keyword evidence="10" id="KW-1185">Reference proteome</keyword>
<dbReference type="InterPro" id="IPR013563">
    <property type="entry name" value="Oligopep_ABC_C"/>
</dbReference>
<dbReference type="Proteomes" id="UP001158045">
    <property type="component" value="Unassembled WGS sequence"/>
</dbReference>
<evidence type="ECO:0000256" key="3">
    <source>
        <dbReference type="ARBA" id="ARBA00022448"/>
    </source>
</evidence>
<evidence type="ECO:0000313" key="9">
    <source>
        <dbReference type="EMBL" id="MDH8678263.1"/>
    </source>
</evidence>
<proteinExistence type="inferred from homology"/>
<reference evidence="9 10" key="1">
    <citation type="submission" date="2023-04" db="EMBL/GenBank/DDBJ databases">
        <title>Fusibacter bizertensis strain WBS, isolated from littoral bottom sediments of the Arctic seas - biochemical and genomic analysis.</title>
        <authorList>
            <person name="Brioukhanov A.L."/>
        </authorList>
    </citation>
    <scope>NUCLEOTIDE SEQUENCE [LARGE SCALE GENOMIC DNA]</scope>
    <source>
        <strain evidence="9 10">WBS</strain>
    </source>
</reference>
<dbReference type="NCBIfam" id="TIGR01727">
    <property type="entry name" value="oligo_HPY"/>
    <property type="match status" value="1"/>
</dbReference>
<dbReference type="PROSITE" id="PS50893">
    <property type="entry name" value="ABC_TRANSPORTER_2"/>
    <property type="match status" value="1"/>
</dbReference>
<evidence type="ECO:0000256" key="5">
    <source>
        <dbReference type="ARBA" id="ARBA00022741"/>
    </source>
</evidence>
<evidence type="ECO:0000256" key="1">
    <source>
        <dbReference type="ARBA" id="ARBA00004202"/>
    </source>
</evidence>
<dbReference type="PANTHER" id="PTHR43297">
    <property type="entry name" value="OLIGOPEPTIDE TRANSPORT ATP-BINDING PROTEIN APPD"/>
    <property type="match status" value="1"/>
</dbReference>
<dbReference type="InterPro" id="IPR027417">
    <property type="entry name" value="P-loop_NTPase"/>
</dbReference>
<dbReference type="Gene3D" id="3.40.50.300">
    <property type="entry name" value="P-loop containing nucleotide triphosphate hydrolases"/>
    <property type="match status" value="1"/>
</dbReference>
<keyword evidence="6 9" id="KW-0067">ATP-binding</keyword>
<protein>
    <submittedName>
        <fullName evidence="9">ABC transporter ATP-binding protein</fullName>
    </submittedName>
</protein>
<comment type="subcellular location">
    <subcellularLocation>
        <location evidence="1">Cell membrane</location>
        <topology evidence="1">Peripheral membrane protein</topology>
    </subcellularLocation>
</comment>
<dbReference type="PROSITE" id="PS00211">
    <property type="entry name" value="ABC_TRANSPORTER_1"/>
    <property type="match status" value="1"/>
</dbReference>
<dbReference type="InterPro" id="IPR003593">
    <property type="entry name" value="AAA+_ATPase"/>
</dbReference>
<comment type="similarity">
    <text evidence="2">Belongs to the ABC transporter superfamily.</text>
</comment>
<dbReference type="EMBL" id="JARYZI010000005">
    <property type="protein sequence ID" value="MDH8678263.1"/>
    <property type="molecule type" value="Genomic_DNA"/>
</dbReference>
<dbReference type="GO" id="GO:0005524">
    <property type="term" value="F:ATP binding"/>
    <property type="evidence" value="ECO:0007669"/>
    <property type="project" value="UniProtKB-KW"/>
</dbReference>
<keyword evidence="4" id="KW-1003">Cell membrane</keyword>
<evidence type="ECO:0000256" key="6">
    <source>
        <dbReference type="ARBA" id="ARBA00022840"/>
    </source>
</evidence>
<dbReference type="InterPro" id="IPR003439">
    <property type="entry name" value="ABC_transporter-like_ATP-bd"/>
</dbReference>
<gene>
    <name evidence="9" type="ORF">QE109_08900</name>
</gene>
<evidence type="ECO:0000256" key="4">
    <source>
        <dbReference type="ARBA" id="ARBA00022475"/>
    </source>
</evidence>
<evidence type="ECO:0000256" key="7">
    <source>
        <dbReference type="ARBA" id="ARBA00023136"/>
    </source>
</evidence>
<comment type="caution">
    <text evidence="9">The sequence shown here is derived from an EMBL/GenBank/DDBJ whole genome shotgun (WGS) entry which is preliminary data.</text>
</comment>
<feature type="domain" description="ABC transporter" evidence="8">
    <location>
        <begin position="2"/>
        <end position="247"/>
    </location>
</feature>
<evidence type="ECO:0000313" key="10">
    <source>
        <dbReference type="Proteomes" id="UP001158045"/>
    </source>
</evidence>
<keyword evidence="3" id="KW-0813">Transport</keyword>
<keyword evidence="5" id="KW-0547">Nucleotide-binding</keyword>
<keyword evidence="7" id="KW-0472">Membrane</keyword>
<dbReference type="CDD" id="cd03257">
    <property type="entry name" value="ABC_NikE_OppD_transporters"/>
    <property type="match status" value="1"/>
</dbReference>
<dbReference type="RefSeq" id="WP_281094104.1">
    <property type="nucleotide sequence ID" value="NZ_JARYZI010000005.1"/>
</dbReference>
<accession>A0ABT6NCX2</accession>